<dbReference type="EMBL" id="CP121196">
    <property type="protein sequence ID" value="XBH16951.1"/>
    <property type="molecule type" value="Genomic_DNA"/>
</dbReference>
<feature type="transmembrane region" description="Helical" evidence="1">
    <location>
        <begin position="406"/>
        <end position="426"/>
    </location>
</feature>
<protein>
    <recommendedName>
        <fullName evidence="3">Glycosyltransferase RgtA/B/C/D-like domain-containing protein</fullName>
    </recommendedName>
</protein>
<keyword evidence="1" id="KW-1133">Transmembrane helix</keyword>
<feature type="transmembrane region" description="Helical" evidence="1">
    <location>
        <begin position="21"/>
        <end position="43"/>
    </location>
</feature>
<evidence type="ECO:0008006" key="3">
    <source>
        <dbReference type="Google" id="ProtNLM"/>
    </source>
</evidence>
<feature type="transmembrane region" description="Helical" evidence="1">
    <location>
        <begin position="357"/>
        <end position="377"/>
    </location>
</feature>
<feature type="transmembrane region" description="Helical" evidence="1">
    <location>
        <begin position="331"/>
        <end position="350"/>
    </location>
</feature>
<gene>
    <name evidence="2" type="ORF">P8935_20545</name>
</gene>
<feature type="transmembrane region" description="Helical" evidence="1">
    <location>
        <begin position="239"/>
        <end position="259"/>
    </location>
</feature>
<sequence length="552" mass="61432">MPRQVEPPVSTVCGTAKPISTVAVLSCAWPALLLATVCLVPYLNKAFVVDDPYFLTLARQIVKHPAHPMDFEICWNNMLGCTNMNQYASGNVLMGQVAQGYLLVPTVLGGAHEWIAHLTQLVIAWIAVVAMTSLTFRFGWDRWHATVGALLLVAIPPFLPMASTAMPDILATALTLVAMERLAAWRAEQKWGQGAAASIALGLAALARPHLILLLGLGAFFLLDGVKPREVLVQFRRKFWLWTPIVAGCGLLLAVILAVREDIRAISAPPVASGARYIRDNLFTYLLYFAFPLPLAACWVANRLNARRWLFVSILFAVAVIPKLLGLRWDLSLMLFLAVVSFGALADLFFEAAKGCDLTGLFLMLWILIPLPVVYYVHLPIKYVLPCMPAVILLCFRLLDDVSKRFARFAVVIVIVACTSYSFLILRSDAEYANFGREALNELITPHVAAGESVWYPEQCCSYWYAALDGARLTYPGGPQPMPGDLLVMDRLILEDDPRLERFPHRTLVGTTFHTYRFGRTVGLRLGGLYTGFWLWGFGDAENDRFELWRID</sequence>
<name>A0AAU7DJL2_9BACT</name>
<evidence type="ECO:0000256" key="1">
    <source>
        <dbReference type="SAM" id="Phobius"/>
    </source>
</evidence>
<feature type="transmembrane region" description="Helical" evidence="1">
    <location>
        <begin position="148"/>
        <end position="179"/>
    </location>
</feature>
<feature type="transmembrane region" description="Helical" evidence="1">
    <location>
        <begin position="282"/>
        <end position="302"/>
    </location>
</feature>
<accession>A0AAU7DJL2</accession>
<proteinExistence type="predicted"/>
<feature type="transmembrane region" description="Helical" evidence="1">
    <location>
        <begin position="114"/>
        <end position="136"/>
    </location>
</feature>
<reference evidence="2" key="1">
    <citation type="submission" date="2023-03" db="EMBL/GenBank/DDBJ databases">
        <title>Edaphobacter sp.</title>
        <authorList>
            <person name="Huber K.J."/>
            <person name="Papendorf J."/>
            <person name="Pilke C."/>
            <person name="Bunk B."/>
            <person name="Sproeer C."/>
            <person name="Pester M."/>
        </authorList>
    </citation>
    <scope>NUCLEOTIDE SEQUENCE</scope>
    <source>
        <strain evidence="2">DSM 110680</strain>
    </source>
</reference>
<organism evidence="2">
    <name type="scientific">Telmatobacter sp. DSM 110680</name>
    <dbReference type="NCBI Taxonomy" id="3036704"/>
    <lineage>
        <taxon>Bacteria</taxon>
        <taxon>Pseudomonadati</taxon>
        <taxon>Acidobacteriota</taxon>
        <taxon>Terriglobia</taxon>
        <taxon>Terriglobales</taxon>
        <taxon>Acidobacteriaceae</taxon>
        <taxon>Telmatobacter</taxon>
    </lineage>
</organism>
<feature type="transmembrane region" description="Helical" evidence="1">
    <location>
        <begin position="199"/>
        <end position="223"/>
    </location>
</feature>
<dbReference type="RefSeq" id="WP_348262181.1">
    <property type="nucleotide sequence ID" value="NZ_CP121196.1"/>
</dbReference>
<evidence type="ECO:0000313" key="2">
    <source>
        <dbReference type="EMBL" id="XBH16951.1"/>
    </source>
</evidence>
<keyword evidence="1" id="KW-0812">Transmembrane</keyword>
<dbReference type="AlphaFoldDB" id="A0AAU7DJL2"/>
<feature type="transmembrane region" description="Helical" evidence="1">
    <location>
        <begin position="309"/>
        <end position="325"/>
    </location>
</feature>
<keyword evidence="1" id="KW-0472">Membrane</keyword>